<sequence>MRTTTFSCYLSLVFHLENVVQWNHARFGVRGVSKRTGSNPVHVPCTQPVHPVEYTSTPLNTYSVGRLSWYRIHGPRHIDTSCSLSSSEMIRDTPRFHPPVPGPHPLQQRPHHDSMWFIGDCKVVE</sequence>
<accession>A0A5B7K3P1</accession>
<evidence type="ECO:0000313" key="2">
    <source>
        <dbReference type="Proteomes" id="UP000324222"/>
    </source>
</evidence>
<reference evidence="1 2" key="1">
    <citation type="submission" date="2019-05" db="EMBL/GenBank/DDBJ databases">
        <title>Another draft genome of Portunus trituberculatus and its Hox gene families provides insights of decapod evolution.</title>
        <authorList>
            <person name="Jeong J.-H."/>
            <person name="Song I."/>
            <person name="Kim S."/>
            <person name="Choi T."/>
            <person name="Kim D."/>
            <person name="Ryu S."/>
            <person name="Kim W."/>
        </authorList>
    </citation>
    <scope>NUCLEOTIDE SEQUENCE [LARGE SCALE GENOMIC DNA]</scope>
    <source>
        <tissue evidence="1">Muscle</tissue>
    </source>
</reference>
<comment type="caution">
    <text evidence="1">The sequence shown here is derived from an EMBL/GenBank/DDBJ whole genome shotgun (WGS) entry which is preliminary data.</text>
</comment>
<gene>
    <name evidence="1" type="ORF">E2C01_100656</name>
</gene>
<proteinExistence type="predicted"/>
<keyword evidence="2" id="KW-1185">Reference proteome</keyword>
<organism evidence="1 2">
    <name type="scientific">Portunus trituberculatus</name>
    <name type="common">Swimming crab</name>
    <name type="synonym">Neptunus trituberculatus</name>
    <dbReference type="NCBI Taxonomy" id="210409"/>
    <lineage>
        <taxon>Eukaryota</taxon>
        <taxon>Metazoa</taxon>
        <taxon>Ecdysozoa</taxon>
        <taxon>Arthropoda</taxon>
        <taxon>Crustacea</taxon>
        <taxon>Multicrustacea</taxon>
        <taxon>Malacostraca</taxon>
        <taxon>Eumalacostraca</taxon>
        <taxon>Eucarida</taxon>
        <taxon>Decapoda</taxon>
        <taxon>Pleocyemata</taxon>
        <taxon>Brachyura</taxon>
        <taxon>Eubrachyura</taxon>
        <taxon>Portunoidea</taxon>
        <taxon>Portunidae</taxon>
        <taxon>Portuninae</taxon>
        <taxon>Portunus</taxon>
    </lineage>
</organism>
<evidence type="ECO:0000313" key="1">
    <source>
        <dbReference type="EMBL" id="MPD04942.1"/>
    </source>
</evidence>
<dbReference type="Proteomes" id="UP000324222">
    <property type="component" value="Unassembled WGS sequence"/>
</dbReference>
<dbReference type="AlphaFoldDB" id="A0A5B7K3P1"/>
<dbReference type="EMBL" id="VSRR010143624">
    <property type="protein sequence ID" value="MPD04942.1"/>
    <property type="molecule type" value="Genomic_DNA"/>
</dbReference>
<protein>
    <submittedName>
        <fullName evidence="1">Uncharacterized protein</fullName>
    </submittedName>
</protein>
<name>A0A5B7K3P1_PORTR</name>